<reference evidence="1 2" key="1">
    <citation type="submission" date="2021-06" db="EMBL/GenBank/DDBJ databases">
        <title>Caerostris darwini draft genome.</title>
        <authorList>
            <person name="Kono N."/>
            <person name="Arakawa K."/>
        </authorList>
    </citation>
    <scope>NUCLEOTIDE SEQUENCE [LARGE SCALE GENOMIC DNA]</scope>
</reference>
<dbReference type="EMBL" id="BPLQ01009657">
    <property type="protein sequence ID" value="GIY45737.1"/>
    <property type="molecule type" value="Genomic_DNA"/>
</dbReference>
<accession>A0AAV4TLB7</accession>
<keyword evidence="2" id="KW-1185">Reference proteome</keyword>
<comment type="caution">
    <text evidence="1">The sequence shown here is derived from an EMBL/GenBank/DDBJ whole genome shotgun (WGS) entry which is preliminary data.</text>
</comment>
<evidence type="ECO:0000313" key="1">
    <source>
        <dbReference type="EMBL" id="GIY45737.1"/>
    </source>
</evidence>
<protein>
    <submittedName>
        <fullName evidence="1">Uncharacterized protein</fullName>
    </submittedName>
</protein>
<name>A0AAV4TLB7_9ARAC</name>
<evidence type="ECO:0000313" key="2">
    <source>
        <dbReference type="Proteomes" id="UP001054837"/>
    </source>
</evidence>
<dbReference type="AlphaFoldDB" id="A0AAV4TLB7"/>
<dbReference type="Proteomes" id="UP001054837">
    <property type="component" value="Unassembled WGS sequence"/>
</dbReference>
<sequence>MHSVPANHSLPFSCLYTLPWKITSSKGKPLRHQFTNYKRTHCHYPGLLRDPVFPGKKAEWQNKIAGKSRNPWSDLVQKTFRPLMAHCVCVGGGVLVTEA</sequence>
<proteinExistence type="predicted"/>
<organism evidence="1 2">
    <name type="scientific">Caerostris darwini</name>
    <dbReference type="NCBI Taxonomy" id="1538125"/>
    <lineage>
        <taxon>Eukaryota</taxon>
        <taxon>Metazoa</taxon>
        <taxon>Ecdysozoa</taxon>
        <taxon>Arthropoda</taxon>
        <taxon>Chelicerata</taxon>
        <taxon>Arachnida</taxon>
        <taxon>Araneae</taxon>
        <taxon>Araneomorphae</taxon>
        <taxon>Entelegynae</taxon>
        <taxon>Araneoidea</taxon>
        <taxon>Araneidae</taxon>
        <taxon>Caerostris</taxon>
    </lineage>
</organism>
<gene>
    <name evidence="1" type="ORF">CDAR_229381</name>
</gene>